<name>A0A2I0U9U1_LIMLA</name>
<keyword evidence="1" id="KW-0548">Nucleotidyltransferase</keyword>
<accession>A0A2I0U9U1</accession>
<dbReference type="GO" id="GO:0003964">
    <property type="term" value="F:RNA-directed DNA polymerase activity"/>
    <property type="evidence" value="ECO:0007669"/>
    <property type="project" value="UniProtKB-KW"/>
</dbReference>
<protein>
    <submittedName>
        <fullName evidence="1">Rna-directed dna polymerase from mobile element jockey-like</fullName>
    </submittedName>
</protein>
<evidence type="ECO:0000313" key="2">
    <source>
        <dbReference type="Proteomes" id="UP000233556"/>
    </source>
</evidence>
<keyword evidence="2" id="KW-1185">Reference proteome</keyword>
<reference evidence="2" key="1">
    <citation type="submission" date="2017-11" db="EMBL/GenBank/DDBJ databases">
        <authorList>
            <person name="Lima N.C."/>
            <person name="Parody-Merino A.M."/>
            <person name="Battley P.F."/>
            <person name="Fidler A.E."/>
            <person name="Prosdocimi F."/>
        </authorList>
    </citation>
    <scope>NUCLEOTIDE SEQUENCE [LARGE SCALE GENOMIC DNA]</scope>
</reference>
<evidence type="ECO:0000313" key="1">
    <source>
        <dbReference type="EMBL" id="PKU42838.1"/>
    </source>
</evidence>
<organism evidence="1 2">
    <name type="scientific">Limosa lapponica baueri</name>
    <dbReference type="NCBI Taxonomy" id="1758121"/>
    <lineage>
        <taxon>Eukaryota</taxon>
        <taxon>Metazoa</taxon>
        <taxon>Chordata</taxon>
        <taxon>Craniata</taxon>
        <taxon>Vertebrata</taxon>
        <taxon>Euteleostomi</taxon>
        <taxon>Archelosauria</taxon>
        <taxon>Archosauria</taxon>
        <taxon>Dinosauria</taxon>
        <taxon>Saurischia</taxon>
        <taxon>Theropoda</taxon>
        <taxon>Coelurosauria</taxon>
        <taxon>Aves</taxon>
        <taxon>Neognathae</taxon>
        <taxon>Neoaves</taxon>
        <taxon>Charadriiformes</taxon>
        <taxon>Scolopacidae</taxon>
        <taxon>Limosa</taxon>
    </lineage>
</organism>
<dbReference type="AlphaFoldDB" id="A0A2I0U9U1"/>
<dbReference type="EMBL" id="KZ505955">
    <property type="protein sequence ID" value="PKU42838.1"/>
    <property type="molecule type" value="Genomic_DNA"/>
</dbReference>
<dbReference type="Proteomes" id="UP000233556">
    <property type="component" value="Unassembled WGS sequence"/>
</dbReference>
<reference evidence="2" key="2">
    <citation type="submission" date="2017-12" db="EMBL/GenBank/DDBJ databases">
        <title>Genome sequence of the Bar-tailed Godwit (Limosa lapponica baueri).</title>
        <authorList>
            <person name="Lima N.C.B."/>
            <person name="Parody-Merino A.M."/>
            <person name="Battley P.F."/>
            <person name="Fidler A.E."/>
            <person name="Prosdocimi F."/>
        </authorList>
    </citation>
    <scope>NUCLEOTIDE SEQUENCE [LARGE SCALE GENOMIC DNA]</scope>
</reference>
<keyword evidence="1" id="KW-0695">RNA-directed DNA polymerase</keyword>
<keyword evidence="1" id="KW-0808">Transferase</keyword>
<gene>
    <name evidence="1" type="ORF">llap_6864</name>
</gene>
<sequence>MLRYMEDQEVIRDSHHGFIMGKSYLTNQVAFYSGMTSSVNKGIATDVICLNFCKALDMVSHNIILSKLER</sequence>
<proteinExistence type="predicted"/>
<dbReference type="OrthoDB" id="416454at2759"/>